<gene>
    <name evidence="2" type="ORF">PMAYCL1PPCAC_10554</name>
</gene>
<accession>A0AAN4ZI94</accession>
<evidence type="ECO:0000259" key="1">
    <source>
        <dbReference type="Pfam" id="PF01683"/>
    </source>
</evidence>
<reference evidence="3" key="1">
    <citation type="submission" date="2022-10" db="EMBL/GenBank/DDBJ databases">
        <title>Genome assembly of Pristionchus species.</title>
        <authorList>
            <person name="Yoshida K."/>
            <person name="Sommer R.J."/>
        </authorList>
    </citation>
    <scope>NUCLEOTIDE SEQUENCE [LARGE SCALE GENOMIC DNA]</scope>
    <source>
        <strain evidence="3">RS5460</strain>
    </source>
</reference>
<feature type="non-terminal residue" evidence="2">
    <location>
        <position position="1"/>
    </location>
</feature>
<dbReference type="PANTHER" id="PTHR37157:SF2">
    <property type="entry name" value="EB DOMAIN-CONTAINING PROTEIN-RELATED"/>
    <property type="match status" value="1"/>
</dbReference>
<evidence type="ECO:0000313" key="2">
    <source>
        <dbReference type="EMBL" id="GMR40359.1"/>
    </source>
</evidence>
<evidence type="ECO:0000313" key="3">
    <source>
        <dbReference type="Proteomes" id="UP001328107"/>
    </source>
</evidence>
<dbReference type="Pfam" id="PF01683">
    <property type="entry name" value="EB"/>
    <property type="match status" value="1"/>
</dbReference>
<feature type="non-terminal residue" evidence="2">
    <location>
        <position position="131"/>
    </location>
</feature>
<dbReference type="AlphaFoldDB" id="A0AAN4ZI94"/>
<comment type="caution">
    <text evidence="2">The sequence shown here is derived from an EMBL/GenBank/DDBJ whole genome shotgun (WGS) entry which is preliminary data.</text>
</comment>
<dbReference type="EMBL" id="BTRK01000003">
    <property type="protein sequence ID" value="GMR40359.1"/>
    <property type="molecule type" value="Genomic_DNA"/>
</dbReference>
<feature type="domain" description="EB" evidence="1">
    <location>
        <begin position="38"/>
        <end position="89"/>
    </location>
</feature>
<organism evidence="2 3">
    <name type="scientific">Pristionchus mayeri</name>
    <dbReference type="NCBI Taxonomy" id="1317129"/>
    <lineage>
        <taxon>Eukaryota</taxon>
        <taxon>Metazoa</taxon>
        <taxon>Ecdysozoa</taxon>
        <taxon>Nematoda</taxon>
        <taxon>Chromadorea</taxon>
        <taxon>Rhabditida</taxon>
        <taxon>Rhabditina</taxon>
        <taxon>Diplogasteromorpha</taxon>
        <taxon>Diplogasteroidea</taxon>
        <taxon>Neodiplogasteridae</taxon>
        <taxon>Pristionchus</taxon>
    </lineage>
</organism>
<dbReference type="PANTHER" id="PTHR37157">
    <property type="entry name" value="PRION-LIKE-(Q/N-RICH) DOMAIN-BEARING PROTEIN 25"/>
    <property type="match status" value="1"/>
</dbReference>
<proteinExistence type="predicted"/>
<protein>
    <recommendedName>
        <fullName evidence="1">EB domain-containing protein</fullName>
    </recommendedName>
</protein>
<keyword evidence="3" id="KW-1185">Reference proteome</keyword>
<dbReference type="InterPro" id="IPR006149">
    <property type="entry name" value="EB_dom"/>
</dbReference>
<name>A0AAN4ZI94_9BILA</name>
<sequence length="131" mass="13983">QSSLQCIDGSSCVNQQCACVDSSKMIINAYCLSPGAGCSQTQTRANGQCISFVKPGWTCRYEAQCVGGSTCKNNVCTCPTGTTEMHQYCIRSGFSLTEVHKLGDYCDPTEGEEGCPEHAACLRLPNSTSTM</sequence>
<dbReference type="Proteomes" id="UP001328107">
    <property type="component" value="Unassembled WGS sequence"/>
</dbReference>